<dbReference type="SUPFAM" id="SSF47413">
    <property type="entry name" value="lambda repressor-like DNA-binding domains"/>
    <property type="match status" value="1"/>
</dbReference>
<dbReference type="Gene3D" id="1.10.260.40">
    <property type="entry name" value="lambda repressor-like DNA-binding domains"/>
    <property type="match status" value="1"/>
</dbReference>
<dbReference type="Pfam" id="PF01381">
    <property type="entry name" value="HTH_3"/>
    <property type="match status" value="1"/>
</dbReference>
<gene>
    <name evidence="2" type="ORF">EQU50_06975</name>
</gene>
<dbReference type="GO" id="GO:0003677">
    <property type="term" value="F:DNA binding"/>
    <property type="evidence" value="ECO:0007669"/>
    <property type="project" value="InterPro"/>
</dbReference>
<feature type="domain" description="HTH cro/C1-type" evidence="1">
    <location>
        <begin position="16"/>
        <end position="51"/>
    </location>
</feature>
<keyword evidence="3" id="KW-1185">Reference proteome</keyword>
<evidence type="ECO:0000313" key="2">
    <source>
        <dbReference type="EMBL" id="RZI45481.1"/>
    </source>
</evidence>
<dbReference type="AlphaFoldDB" id="A0A4Q7DFD6"/>
<evidence type="ECO:0000259" key="1">
    <source>
        <dbReference type="Pfam" id="PF01381"/>
    </source>
</evidence>
<name>A0A4Q7DFD6_9PROT</name>
<sequence>MINTFTHDHFCYWIDKMDISYEEAAELLGVSLSTIENYAYGLVKISPDHATACRLLLKFKTKRLNGIIDT</sequence>
<dbReference type="Proteomes" id="UP000293550">
    <property type="component" value="Unassembled WGS sequence"/>
</dbReference>
<reference evidence="2 3" key="1">
    <citation type="submission" date="2018-10" db="EMBL/GenBank/DDBJ databases">
        <title>An updated phylogeny of the Alphaproteobacteria reveals that the parasitic Rickettsiales and Holosporales have independent origins.</title>
        <authorList>
            <person name="Munoz-Gomez S.A."/>
            <person name="Hess S."/>
            <person name="Burger G."/>
            <person name="Lang B.F."/>
            <person name="Susko E."/>
            <person name="Slamovits C.H."/>
            <person name="Roger A.J."/>
        </authorList>
    </citation>
    <scope>NUCLEOTIDE SEQUENCE [LARGE SCALE GENOMIC DNA]</scope>
    <source>
        <strain evidence="2">HOLO01</strain>
    </source>
</reference>
<accession>A0A4Q7DFD6</accession>
<protein>
    <submittedName>
        <fullName evidence="2">XRE family transcriptional regulator</fullName>
    </submittedName>
</protein>
<evidence type="ECO:0000313" key="3">
    <source>
        <dbReference type="Proteomes" id="UP000293550"/>
    </source>
</evidence>
<proteinExistence type="predicted"/>
<organism evidence="2 3">
    <name type="scientific">Candidatus Finniella inopinata</name>
    <dbReference type="NCBI Taxonomy" id="1696036"/>
    <lineage>
        <taxon>Bacteria</taxon>
        <taxon>Pseudomonadati</taxon>
        <taxon>Pseudomonadota</taxon>
        <taxon>Alphaproteobacteria</taxon>
        <taxon>Holosporales</taxon>
        <taxon>Candidatus Paracaedibacteraceae</taxon>
        <taxon>Candidatus Finniella</taxon>
    </lineage>
</organism>
<dbReference type="EMBL" id="SCFB01000011">
    <property type="protein sequence ID" value="RZI45481.1"/>
    <property type="molecule type" value="Genomic_DNA"/>
</dbReference>
<dbReference type="CDD" id="cd00093">
    <property type="entry name" value="HTH_XRE"/>
    <property type="match status" value="1"/>
</dbReference>
<dbReference type="InterPro" id="IPR001387">
    <property type="entry name" value="Cro/C1-type_HTH"/>
</dbReference>
<comment type="caution">
    <text evidence="2">The sequence shown here is derived from an EMBL/GenBank/DDBJ whole genome shotgun (WGS) entry which is preliminary data.</text>
</comment>
<dbReference type="RefSeq" id="WP_130154410.1">
    <property type="nucleotide sequence ID" value="NZ_SCFB01000011.1"/>
</dbReference>
<dbReference type="OrthoDB" id="7304458at2"/>
<dbReference type="InterPro" id="IPR010982">
    <property type="entry name" value="Lambda_DNA-bd_dom_sf"/>
</dbReference>